<name>A0ABV9GQC6_9BACL</name>
<organism evidence="1 2">
    <name type="scientific">Camelliibacillus cellulosilyticus</name>
    <dbReference type="NCBI Taxonomy" id="2174486"/>
    <lineage>
        <taxon>Bacteria</taxon>
        <taxon>Bacillati</taxon>
        <taxon>Bacillota</taxon>
        <taxon>Bacilli</taxon>
        <taxon>Bacillales</taxon>
        <taxon>Sporolactobacillaceae</taxon>
        <taxon>Camelliibacillus</taxon>
    </lineage>
</organism>
<keyword evidence="2" id="KW-1185">Reference proteome</keyword>
<dbReference type="InterPro" id="IPR012440">
    <property type="entry name" value="DUF1641"/>
</dbReference>
<reference evidence="2" key="1">
    <citation type="journal article" date="2019" name="Int. J. Syst. Evol. Microbiol.">
        <title>The Global Catalogue of Microorganisms (GCM) 10K type strain sequencing project: providing services to taxonomists for standard genome sequencing and annotation.</title>
        <authorList>
            <consortium name="The Broad Institute Genomics Platform"/>
            <consortium name="The Broad Institute Genome Sequencing Center for Infectious Disease"/>
            <person name="Wu L."/>
            <person name="Ma J."/>
        </authorList>
    </citation>
    <scope>NUCLEOTIDE SEQUENCE [LARGE SCALE GENOMIC DNA]</scope>
    <source>
        <strain evidence="2">CGMCC 1.16306</strain>
    </source>
</reference>
<sequence>MAKAITQIERFTVDPDDVRIQDKEALITALLERKQSMEALIELVEHLDDRGILDLLNGLLGKGDEVLAIAMKELNKPSLSDTLDHFMNLAALVSRLETKKLVDLAGHINHGMATAEKMVASGAKTSLFDLLSALKDPDVNRAITAMIGFLKGVGSHHPEE</sequence>
<evidence type="ECO:0000313" key="1">
    <source>
        <dbReference type="EMBL" id="MFC4618850.1"/>
    </source>
</evidence>
<dbReference type="Pfam" id="PF07849">
    <property type="entry name" value="DUF1641"/>
    <property type="match status" value="1"/>
</dbReference>
<dbReference type="PANTHER" id="PTHR38433">
    <property type="match status" value="1"/>
</dbReference>
<dbReference type="PANTHER" id="PTHR38433:SF1">
    <property type="entry name" value="DUF1641 DOMAIN-CONTAINING PROTEIN"/>
    <property type="match status" value="1"/>
</dbReference>
<dbReference type="RefSeq" id="WP_376845951.1">
    <property type="nucleotide sequence ID" value="NZ_JBHSFW010000003.1"/>
</dbReference>
<gene>
    <name evidence="1" type="ORF">ACFO4N_08875</name>
</gene>
<evidence type="ECO:0000313" key="2">
    <source>
        <dbReference type="Proteomes" id="UP001596022"/>
    </source>
</evidence>
<proteinExistence type="predicted"/>
<protein>
    <submittedName>
        <fullName evidence="1">DUF1641 domain-containing protein</fullName>
    </submittedName>
</protein>
<comment type="caution">
    <text evidence="1">The sequence shown here is derived from an EMBL/GenBank/DDBJ whole genome shotgun (WGS) entry which is preliminary data.</text>
</comment>
<dbReference type="Proteomes" id="UP001596022">
    <property type="component" value="Unassembled WGS sequence"/>
</dbReference>
<accession>A0ABV9GQC6</accession>
<dbReference type="EMBL" id="JBHSFW010000003">
    <property type="protein sequence ID" value="MFC4618850.1"/>
    <property type="molecule type" value="Genomic_DNA"/>
</dbReference>